<feature type="chain" id="PRO_5046074314" evidence="6">
    <location>
        <begin position="29"/>
        <end position="176"/>
    </location>
</feature>
<evidence type="ECO:0000313" key="8">
    <source>
        <dbReference type="EMBL" id="MCQ4041458.1"/>
    </source>
</evidence>
<accession>A0ABT1PB39</accession>
<dbReference type="EMBL" id="JANFNH010000003">
    <property type="protein sequence ID" value="MCQ4041458.1"/>
    <property type="molecule type" value="Genomic_DNA"/>
</dbReference>
<dbReference type="PANTHER" id="PTHR34820">
    <property type="entry name" value="INNER MEMBRANE PROTEIN YEBZ"/>
    <property type="match status" value="1"/>
</dbReference>
<feature type="signal peptide" evidence="6">
    <location>
        <begin position="1"/>
        <end position="28"/>
    </location>
</feature>
<keyword evidence="2" id="KW-0479">Metal-binding</keyword>
<comment type="caution">
    <text evidence="8">The sequence shown here is derived from an EMBL/GenBank/DDBJ whole genome shotgun (WGS) entry which is preliminary data.</text>
</comment>
<evidence type="ECO:0000256" key="1">
    <source>
        <dbReference type="ARBA" id="ARBA00004196"/>
    </source>
</evidence>
<protein>
    <submittedName>
        <fullName evidence="8">Copper resistance protein CopC</fullName>
    </submittedName>
</protein>
<dbReference type="Pfam" id="PF04234">
    <property type="entry name" value="CopC"/>
    <property type="match status" value="1"/>
</dbReference>
<gene>
    <name evidence="8" type="ORF">NON19_05310</name>
</gene>
<keyword evidence="3 6" id="KW-0732">Signal</keyword>
<keyword evidence="4" id="KW-0186">Copper</keyword>
<dbReference type="RefSeq" id="WP_255925445.1">
    <property type="nucleotide sequence ID" value="NZ_JANFNH010000003.1"/>
</dbReference>
<evidence type="ECO:0000259" key="7">
    <source>
        <dbReference type="Pfam" id="PF04234"/>
    </source>
</evidence>
<sequence>MDARRYRWPAAIAAAAVASMLSSTPASAHTALLGSVPAAGATVAPPTAVTLVFDESLDPALVQVSLLDERSDRCQAGRPRVRGGTVTQAVGPGLPAGAYRIDYRVVSDDGHVVHSAIPFTVAASAHGTAAPSRSCGRPTARRESHAAAGLPGVLGAAAVVVVGGLAWGTARRVRRR</sequence>
<feature type="domain" description="CopC" evidence="7">
    <location>
        <begin position="29"/>
        <end position="121"/>
    </location>
</feature>
<evidence type="ECO:0000256" key="6">
    <source>
        <dbReference type="SAM" id="SignalP"/>
    </source>
</evidence>
<keyword evidence="5" id="KW-0812">Transmembrane</keyword>
<dbReference type="InterPro" id="IPR014755">
    <property type="entry name" value="Cu-Rt/internalin_Ig-like"/>
</dbReference>
<name>A0ABT1PB39_9ACTN</name>
<evidence type="ECO:0000256" key="5">
    <source>
        <dbReference type="SAM" id="Phobius"/>
    </source>
</evidence>
<dbReference type="Gene3D" id="2.60.40.1220">
    <property type="match status" value="1"/>
</dbReference>
<dbReference type="SUPFAM" id="SSF81296">
    <property type="entry name" value="E set domains"/>
    <property type="match status" value="1"/>
</dbReference>
<keyword evidence="9" id="KW-1185">Reference proteome</keyword>
<dbReference type="InterPro" id="IPR032694">
    <property type="entry name" value="CopC/D"/>
</dbReference>
<organism evidence="8 9">
    <name type="scientific">Streptantibioticus rubrisoli</name>
    <dbReference type="NCBI Taxonomy" id="1387313"/>
    <lineage>
        <taxon>Bacteria</taxon>
        <taxon>Bacillati</taxon>
        <taxon>Actinomycetota</taxon>
        <taxon>Actinomycetes</taxon>
        <taxon>Kitasatosporales</taxon>
        <taxon>Streptomycetaceae</taxon>
        <taxon>Streptantibioticus</taxon>
    </lineage>
</organism>
<comment type="subcellular location">
    <subcellularLocation>
        <location evidence="1">Cell envelope</location>
    </subcellularLocation>
</comment>
<evidence type="ECO:0000256" key="2">
    <source>
        <dbReference type="ARBA" id="ARBA00022723"/>
    </source>
</evidence>
<dbReference type="InterPro" id="IPR014756">
    <property type="entry name" value="Ig_E-set"/>
</dbReference>
<dbReference type="PANTHER" id="PTHR34820:SF4">
    <property type="entry name" value="INNER MEMBRANE PROTEIN YEBZ"/>
    <property type="match status" value="1"/>
</dbReference>
<dbReference type="Proteomes" id="UP001206206">
    <property type="component" value="Unassembled WGS sequence"/>
</dbReference>
<dbReference type="InterPro" id="IPR007348">
    <property type="entry name" value="CopC_dom"/>
</dbReference>
<evidence type="ECO:0000256" key="3">
    <source>
        <dbReference type="ARBA" id="ARBA00022729"/>
    </source>
</evidence>
<feature type="transmembrane region" description="Helical" evidence="5">
    <location>
        <begin position="148"/>
        <end position="170"/>
    </location>
</feature>
<keyword evidence="5" id="KW-1133">Transmembrane helix</keyword>
<proteinExistence type="predicted"/>
<evidence type="ECO:0000313" key="9">
    <source>
        <dbReference type="Proteomes" id="UP001206206"/>
    </source>
</evidence>
<evidence type="ECO:0000256" key="4">
    <source>
        <dbReference type="ARBA" id="ARBA00023008"/>
    </source>
</evidence>
<keyword evidence="5" id="KW-0472">Membrane</keyword>
<reference evidence="8 9" key="1">
    <citation type="submission" date="2022-06" db="EMBL/GenBank/DDBJ databases">
        <title>Draft genome sequence of type strain Streptomyces rubrisoli DSM 42083.</title>
        <authorList>
            <person name="Duangmal K."/>
            <person name="Klaysubun C."/>
        </authorList>
    </citation>
    <scope>NUCLEOTIDE SEQUENCE [LARGE SCALE GENOMIC DNA]</scope>
    <source>
        <strain evidence="8 9">DSM 42083</strain>
    </source>
</reference>